<dbReference type="AlphaFoldDB" id="A0A518CPR8"/>
<reference evidence="1 2" key="1">
    <citation type="submission" date="2019-02" db="EMBL/GenBank/DDBJ databases">
        <title>Deep-cultivation of Planctomycetes and their phenomic and genomic characterization uncovers novel biology.</title>
        <authorList>
            <person name="Wiegand S."/>
            <person name="Jogler M."/>
            <person name="Boedeker C."/>
            <person name="Pinto D."/>
            <person name="Vollmers J."/>
            <person name="Rivas-Marin E."/>
            <person name="Kohn T."/>
            <person name="Peeters S.H."/>
            <person name="Heuer A."/>
            <person name="Rast P."/>
            <person name="Oberbeckmann S."/>
            <person name="Bunk B."/>
            <person name="Jeske O."/>
            <person name="Meyerdierks A."/>
            <person name="Storesund J.E."/>
            <person name="Kallscheuer N."/>
            <person name="Luecker S."/>
            <person name="Lage O.M."/>
            <person name="Pohl T."/>
            <person name="Merkel B.J."/>
            <person name="Hornburger P."/>
            <person name="Mueller R.-W."/>
            <person name="Bruemmer F."/>
            <person name="Labrenz M."/>
            <person name="Spormann A.M."/>
            <person name="Op den Camp H."/>
            <person name="Overmann J."/>
            <person name="Amann R."/>
            <person name="Jetten M.S.M."/>
            <person name="Mascher T."/>
            <person name="Medema M.H."/>
            <person name="Devos D.P."/>
            <person name="Kaster A.-K."/>
            <person name="Ovreas L."/>
            <person name="Rohde M."/>
            <person name="Galperin M.Y."/>
            <person name="Jogler C."/>
        </authorList>
    </citation>
    <scope>NUCLEOTIDE SEQUENCE [LARGE SCALE GENOMIC DNA]</scope>
    <source>
        <strain evidence="1 2">Pla110</strain>
    </source>
</reference>
<dbReference type="EMBL" id="CP036281">
    <property type="protein sequence ID" value="QDU81213.1"/>
    <property type="molecule type" value="Genomic_DNA"/>
</dbReference>
<dbReference type="Proteomes" id="UP000317178">
    <property type="component" value="Chromosome"/>
</dbReference>
<dbReference type="RefSeq" id="WP_144996416.1">
    <property type="nucleotide sequence ID" value="NZ_CP036281.1"/>
</dbReference>
<organism evidence="1 2">
    <name type="scientific">Polystyrenella longa</name>
    <dbReference type="NCBI Taxonomy" id="2528007"/>
    <lineage>
        <taxon>Bacteria</taxon>
        <taxon>Pseudomonadati</taxon>
        <taxon>Planctomycetota</taxon>
        <taxon>Planctomycetia</taxon>
        <taxon>Planctomycetales</taxon>
        <taxon>Planctomycetaceae</taxon>
        <taxon>Polystyrenella</taxon>
    </lineage>
</organism>
<accession>A0A518CPR8</accession>
<proteinExistence type="predicted"/>
<gene>
    <name evidence="1" type="ORF">Pla110_29520</name>
</gene>
<name>A0A518CPR8_9PLAN</name>
<dbReference type="KEGG" id="plon:Pla110_29520"/>
<evidence type="ECO:0000313" key="2">
    <source>
        <dbReference type="Proteomes" id="UP000317178"/>
    </source>
</evidence>
<keyword evidence="2" id="KW-1185">Reference proteome</keyword>
<sequence length="153" mass="17470">MFKHPHTIANAPSISEFAMTEEEDVQLTPLSEDYPLHLVSEFKACVIGDMLVYKLGAFITDLNAQLISIDDNQVLMKIGRRRFMPSWSGCEYDRPIEIELSITPVDDSGTHSTARRCQINTCIRPVGWVRNKAGYEQKVRELIRSLKSYFMAD</sequence>
<dbReference type="OrthoDB" id="9759601at2"/>
<evidence type="ECO:0000313" key="1">
    <source>
        <dbReference type="EMBL" id="QDU81213.1"/>
    </source>
</evidence>
<protein>
    <submittedName>
        <fullName evidence="1">Uncharacterized protein</fullName>
    </submittedName>
</protein>